<proteinExistence type="predicted"/>
<protein>
    <submittedName>
        <fullName evidence="1">Regulatory protein GemA</fullName>
    </submittedName>
</protein>
<reference evidence="1 2" key="1">
    <citation type="submission" date="2022-07" db="EMBL/GenBank/DDBJ databases">
        <title>Genome Analysis of Selected Gammaproteobacteria from Nigerian Food snails.</title>
        <authorList>
            <person name="Okafor A.C."/>
        </authorList>
    </citation>
    <scope>NUCLEOTIDE SEQUENCE [LARGE SCALE GENOMIC DNA]</scope>
    <source>
        <strain evidence="1 2">Awg 2</strain>
    </source>
</reference>
<accession>A0ABT4Y4A0</accession>
<dbReference type="RefSeq" id="WP_271470792.1">
    <property type="nucleotide sequence ID" value="NZ_JANEWF010000009.1"/>
</dbReference>
<comment type="caution">
    <text evidence="1">The sequence shown here is derived from an EMBL/GenBank/DDBJ whole genome shotgun (WGS) entry which is preliminary data.</text>
</comment>
<dbReference type="InterPro" id="IPR009363">
    <property type="entry name" value="Phage_Mu_Gp16"/>
</dbReference>
<evidence type="ECO:0000313" key="1">
    <source>
        <dbReference type="EMBL" id="MDA8483613.1"/>
    </source>
</evidence>
<gene>
    <name evidence="1" type="ORF">NNO07_11065</name>
</gene>
<evidence type="ECO:0000313" key="2">
    <source>
        <dbReference type="Proteomes" id="UP001211689"/>
    </source>
</evidence>
<dbReference type="EMBL" id="JANEWF010000009">
    <property type="protein sequence ID" value="MDA8483613.1"/>
    <property type="molecule type" value="Genomic_DNA"/>
</dbReference>
<name>A0ABT4Y4A0_METRE</name>
<dbReference type="Pfam" id="PF06252">
    <property type="entry name" value="GemA"/>
    <property type="match status" value="1"/>
</dbReference>
<sequence>MSAGKTKIQIARRQLGLDDETYREILKRTVGAESSKDLTPRQVGRVLAELERLGFQPTPATRGRSKPKAADSRAPLVGKIEAFLAEAGRPWSYADAMALRMFKVERVEWCDTDQLRRLVAALSYDAQRHGRPTK</sequence>
<organism evidence="1 2">
    <name type="scientific">Metapseudomonas resinovorans</name>
    <name type="common">Pseudomonas resinovorans</name>
    <dbReference type="NCBI Taxonomy" id="53412"/>
    <lineage>
        <taxon>Bacteria</taxon>
        <taxon>Pseudomonadati</taxon>
        <taxon>Pseudomonadota</taxon>
        <taxon>Gammaproteobacteria</taxon>
        <taxon>Pseudomonadales</taxon>
        <taxon>Pseudomonadaceae</taxon>
        <taxon>Metapseudomonas</taxon>
    </lineage>
</organism>
<keyword evidence="2" id="KW-1185">Reference proteome</keyword>
<dbReference type="Proteomes" id="UP001211689">
    <property type="component" value="Unassembled WGS sequence"/>
</dbReference>